<reference evidence="1 2" key="1">
    <citation type="journal article" date="2019" name="Int. J. Syst. Evol. Microbiol.">
        <title>The Global Catalogue of Microorganisms (GCM) 10K type strain sequencing project: providing services to taxonomists for standard genome sequencing and annotation.</title>
        <authorList>
            <consortium name="The Broad Institute Genomics Platform"/>
            <consortium name="The Broad Institute Genome Sequencing Center for Infectious Disease"/>
            <person name="Wu L."/>
            <person name="Ma J."/>
        </authorList>
    </citation>
    <scope>NUCLEOTIDE SEQUENCE [LARGE SCALE GENOMIC DNA]</scope>
    <source>
        <strain evidence="1 2">JCM 4505</strain>
    </source>
</reference>
<accession>A0ABN0VCH4</accession>
<dbReference type="EMBL" id="BAAABV010000015">
    <property type="protein sequence ID" value="GAA0286864.1"/>
    <property type="molecule type" value="Genomic_DNA"/>
</dbReference>
<name>A0ABN0VCH4_9ACTN</name>
<dbReference type="Proteomes" id="UP001501867">
    <property type="component" value="Unassembled WGS sequence"/>
</dbReference>
<sequence length="75" mass="8111">MSETVRIKPLAEAIGGGANVPDLRRRNHELAVQRYRNAAARINPSGWGHTAVEGSGLFAEVAAEETPHRVYSDVS</sequence>
<proteinExistence type="predicted"/>
<organism evidence="1 2">
    <name type="scientific">Streptomyces polychromogenes</name>
    <dbReference type="NCBI Taxonomy" id="67342"/>
    <lineage>
        <taxon>Bacteria</taxon>
        <taxon>Bacillati</taxon>
        <taxon>Actinomycetota</taxon>
        <taxon>Actinomycetes</taxon>
        <taxon>Kitasatosporales</taxon>
        <taxon>Streptomycetaceae</taxon>
        <taxon>Streptomyces</taxon>
    </lineage>
</organism>
<gene>
    <name evidence="1" type="ORF">GCM10010302_26480</name>
</gene>
<comment type="caution">
    <text evidence="1">The sequence shown here is derived from an EMBL/GenBank/DDBJ whole genome shotgun (WGS) entry which is preliminary data.</text>
</comment>
<evidence type="ECO:0000313" key="1">
    <source>
        <dbReference type="EMBL" id="GAA0286864.1"/>
    </source>
</evidence>
<dbReference type="RefSeq" id="WP_344157619.1">
    <property type="nucleotide sequence ID" value="NZ_BAAABV010000015.1"/>
</dbReference>
<protein>
    <submittedName>
        <fullName evidence="1">Uncharacterized protein</fullName>
    </submittedName>
</protein>
<evidence type="ECO:0000313" key="2">
    <source>
        <dbReference type="Proteomes" id="UP001501867"/>
    </source>
</evidence>
<keyword evidence="2" id="KW-1185">Reference proteome</keyword>